<accession>A0A2I2FJ59</accession>
<protein>
    <submittedName>
        <fullName evidence="2">Uncharacterized protein</fullName>
    </submittedName>
</protein>
<evidence type="ECO:0000313" key="2">
    <source>
        <dbReference type="EMBL" id="PLB40659.1"/>
    </source>
</evidence>
<keyword evidence="1" id="KW-1133">Transmembrane helix</keyword>
<reference evidence="2 3" key="1">
    <citation type="submission" date="2017-12" db="EMBL/GenBank/DDBJ databases">
        <authorList>
            <consortium name="DOE Joint Genome Institute"/>
            <person name="Haridas S."/>
            <person name="Kjaerbolling I."/>
            <person name="Vesth T.C."/>
            <person name="Frisvad J.C."/>
            <person name="Nybo J.L."/>
            <person name="Theobald S."/>
            <person name="Kuo A."/>
            <person name="Bowyer P."/>
            <person name="Matsuda Y."/>
            <person name="Mondo S."/>
            <person name="Lyhne E.K."/>
            <person name="Kogle M.E."/>
            <person name="Clum A."/>
            <person name="Lipzen A."/>
            <person name="Salamov A."/>
            <person name="Ngan C.Y."/>
            <person name="Daum C."/>
            <person name="Chiniquy J."/>
            <person name="Barry K."/>
            <person name="LaButti K."/>
            <person name="Simmons B.A."/>
            <person name="Magnuson J.K."/>
            <person name="Mortensen U.H."/>
            <person name="Larsen T.O."/>
            <person name="Grigoriev I.V."/>
            <person name="Baker S.E."/>
            <person name="Andersen M.R."/>
            <person name="Nordberg H.P."/>
            <person name="Cantor M.N."/>
            <person name="Hua S.X."/>
        </authorList>
    </citation>
    <scope>NUCLEOTIDE SEQUENCE [LARGE SCALE GENOMIC DNA]</scope>
    <source>
        <strain evidence="2 3">CBS 102.13</strain>
    </source>
</reference>
<keyword evidence="1" id="KW-0812">Transmembrane</keyword>
<dbReference type="AlphaFoldDB" id="A0A2I2FJ59"/>
<feature type="transmembrane region" description="Helical" evidence="1">
    <location>
        <begin position="21"/>
        <end position="42"/>
    </location>
</feature>
<proteinExistence type="predicted"/>
<keyword evidence="3" id="KW-1185">Reference proteome</keyword>
<gene>
    <name evidence="2" type="ORF">BDW47DRAFT_81047</name>
</gene>
<evidence type="ECO:0000313" key="3">
    <source>
        <dbReference type="Proteomes" id="UP000234585"/>
    </source>
</evidence>
<keyword evidence="1" id="KW-0472">Membrane</keyword>
<sequence>MSILLSYYHPRLCFRDARAMLSPAFVFLFWFFAFSALSLLILHCFCCYTTLPTYCIPTYDINVEEEPKGHRDIILDR</sequence>
<evidence type="ECO:0000256" key="1">
    <source>
        <dbReference type="SAM" id="Phobius"/>
    </source>
</evidence>
<organism evidence="2 3">
    <name type="scientific">Aspergillus candidus</name>
    <dbReference type="NCBI Taxonomy" id="41067"/>
    <lineage>
        <taxon>Eukaryota</taxon>
        <taxon>Fungi</taxon>
        <taxon>Dikarya</taxon>
        <taxon>Ascomycota</taxon>
        <taxon>Pezizomycotina</taxon>
        <taxon>Eurotiomycetes</taxon>
        <taxon>Eurotiomycetidae</taxon>
        <taxon>Eurotiales</taxon>
        <taxon>Aspergillaceae</taxon>
        <taxon>Aspergillus</taxon>
        <taxon>Aspergillus subgen. Circumdati</taxon>
    </lineage>
</organism>
<dbReference type="RefSeq" id="XP_024674671.1">
    <property type="nucleotide sequence ID" value="XM_024819909.1"/>
</dbReference>
<dbReference type="Proteomes" id="UP000234585">
    <property type="component" value="Unassembled WGS sequence"/>
</dbReference>
<dbReference type="EMBL" id="KZ559123">
    <property type="protein sequence ID" value="PLB40659.1"/>
    <property type="molecule type" value="Genomic_DNA"/>
</dbReference>
<dbReference type="GeneID" id="36527069"/>
<name>A0A2I2FJ59_ASPCN</name>